<protein>
    <submittedName>
        <fullName evidence="1">Putative tail fiber protein</fullName>
    </submittedName>
</protein>
<name>A0A6M3IJ87_9ZZZZ</name>
<sequence>MKKFLFLFLISTVFILSPSISFSASTYLKDPIITGTDGIYTDSRSFSTIAAAVAAIGADNQTLLISEPVVSTNLTINANTTLKFIKTGIIVDSATLTINTTNIISEDRQIFTAITDIDFAPGSVVRSSWFTDLNTAIDVTEDNDVTLIISESDTITGTRTVGSDVVLKWEAPGNLITAVGDLEDIKNISAGNYQIFTGAGDLDFLDGTRLKLSWFDHLRAVLTWIEDEEVTIVVSGTNTVNFTDTATINEFFDFSSEQGQFTISGGIILTIHSPSNIIAQSNQQIFSGAGNSAFTGGAGAQEIYPEWWGSFPDLVTDTSVAFNKAINLGIKVKLGSGTYLVNAVHTTGYLVIEGMGNDVTFLKSYSATGWAFSEELTSTSWIRHLVMSDLGITGSVGQTRNGFSFGGVTYATNLEYAGRVELNRVSFTYLDYAFYKYFGNIGNVLNGCTFSQTNFSYYATWDTVHLMHAGADTFNNCHFDNTVLAAVFIDSTYDAAGQTVFNSCVFENNPGFAFFISNYIGATTPLAINDTWFENNATSVTVTIHAVVYTPRYLYIRNTNYATITRCGLISSVEYINSSVRETDCSYYVGSSIVDSDSVRILDNINTSYARNQLGAIVNSYSNNNGGGTLATGECFTIPPRISKVFNYTSSFSESFSGAGAWPFTGTAAINATTVADGLIYANCATITVPTAHTEYLTASTFTYTSGKWYAYSMDVKLMTVLRPTQNIFSGWTYNDAAESLVKDKWITIGGIQLASATSTMSIPTIVNTSGGDVTLRMSALQVIEFGTKMEAVRYFNERLYQSE</sequence>
<organism evidence="1">
    <name type="scientific">viral metagenome</name>
    <dbReference type="NCBI Taxonomy" id="1070528"/>
    <lineage>
        <taxon>unclassified sequences</taxon>
        <taxon>metagenomes</taxon>
        <taxon>organismal metagenomes</taxon>
    </lineage>
</organism>
<evidence type="ECO:0000313" key="1">
    <source>
        <dbReference type="EMBL" id="QJA57415.1"/>
    </source>
</evidence>
<reference evidence="1" key="1">
    <citation type="submission" date="2020-03" db="EMBL/GenBank/DDBJ databases">
        <title>The deep terrestrial virosphere.</title>
        <authorList>
            <person name="Holmfeldt K."/>
            <person name="Nilsson E."/>
            <person name="Simone D."/>
            <person name="Lopez-Fernandez M."/>
            <person name="Wu X."/>
            <person name="de Brujin I."/>
            <person name="Lundin D."/>
            <person name="Andersson A."/>
            <person name="Bertilsson S."/>
            <person name="Dopson M."/>
        </authorList>
    </citation>
    <scope>NUCLEOTIDE SEQUENCE</scope>
    <source>
        <strain evidence="1">MM415B01643</strain>
    </source>
</reference>
<accession>A0A6M3IJ87</accession>
<gene>
    <name evidence="1" type="ORF">MM415B01643_0011</name>
</gene>
<proteinExistence type="predicted"/>
<dbReference type="EMBL" id="MT141272">
    <property type="protein sequence ID" value="QJA57415.1"/>
    <property type="molecule type" value="Genomic_DNA"/>
</dbReference>
<dbReference type="AlphaFoldDB" id="A0A6M3IJ87"/>